<feature type="transmembrane region" description="Helical" evidence="6">
    <location>
        <begin position="283"/>
        <end position="306"/>
    </location>
</feature>
<evidence type="ECO:0000256" key="1">
    <source>
        <dbReference type="ARBA" id="ARBA00004141"/>
    </source>
</evidence>
<feature type="transmembrane region" description="Helical" evidence="6">
    <location>
        <begin position="76"/>
        <end position="97"/>
    </location>
</feature>
<feature type="transmembrane region" description="Helical" evidence="6">
    <location>
        <begin position="117"/>
        <end position="142"/>
    </location>
</feature>
<keyword evidence="9" id="KW-1185">Reference proteome</keyword>
<dbReference type="PANTHER" id="PTHR33048">
    <property type="entry name" value="PTH11-LIKE INTEGRAL MEMBRANE PROTEIN (AFU_ORTHOLOGUE AFUA_5G11245)"/>
    <property type="match status" value="1"/>
</dbReference>
<dbReference type="Pfam" id="PF20684">
    <property type="entry name" value="Fung_rhodopsin"/>
    <property type="match status" value="1"/>
</dbReference>
<comment type="subcellular location">
    <subcellularLocation>
        <location evidence="1">Membrane</location>
        <topology evidence="1">Multi-pass membrane protein</topology>
    </subcellularLocation>
</comment>
<evidence type="ECO:0000259" key="7">
    <source>
        <dbReference type="Pfam" id="PF20684"/>
    </source>
</evidence>
<dbReference type="InterPro" id="IPR052337">
    <property type="entry name" value="SAT4-like"/>
</dbReference>
<dbReference type="OrthoDB" id="4525788at2759"/>
<feature type="transmembrane region" description="Helical" evidence="6">
    <location>
        <begin position="210"/>
        <end position="230"/>
    </location>
</feature>
<organism evidence="8 9">
    <name type="scientific">Aulographum hederae CBS 113979</name>
    <dbReference type="NCBI Taxonomy" id="1176131"/>
    <lineage>
        <taxon>Eukaryota</taxon>
        <taxon>Fungi</taxon>
        <taxon>Dikarya</taxon>
        <taxon>Ascomycota</taxon>
        <taxon>Pezizomycotina</taxon>
        <taxon>Dothideomycetes</taxon>
        <taxon>Pleosporomycetidae</taxon>
        <taxon>Aulographales</taxon>
        <taxon>Aulographaceae</taxon>
    </lineage>
</organism>
<evidence type="ECO:0000256" key="5">
    <source>
        <dbReference type="ARBA" id="ARBA00038359"/>
    </source>
</evidence>
<keyword evidence="2 6" id="KW-0812">Transmembrane</keyword>
<gene>
    <name evidence="8" type="ORF">K402DRAFT_358029</name>
</gene>
<feature type="transmembrane region" description="Helical" evidence="6">
    <location>
        <begin position="41"/>
        <end position="64"/>
    </location>
</feature>
<dbReference type="PANTHER" id="PTHR33048:SF129">
    <property type="entry name" value="INTEGRAL MEMBRANE PROTEIN-RELATED"/>
    <property type="match status" value="1"/>
</dbReference>
<sequence>MDATLETATIDSEITAYKIPLTAILKWPAPNVLNPLTRTWLAPWLVVLGVITTSLVATRIWARYTRRAGNYGLDDTLILIAWVFGLVFSALIIYAIFEGGFDRHVWDVPIGATGPRGAFAAWLAEIVFLIGNTLTKVSILLFHRRLISRSNNRGLNLAIWGAIAFTIVFAVIALTFLTQVCKPMQSIWESMDIAYNKPYHCIARNVWDPLVGAMSVLSDLWTLMLPEIFIRNLQMGRRQKVVLYLTFGSGIFIVITGIIRTFFLAKLSSDPVHDITWTAYEVLVWTSLEMQLAIIISSVPALKVIFAKYLVDPVSKATSTLTARHGLPRRRGDDVKEISAADFGSNKATMTTTQGDRAEDDEKANWDAVAWDGGIQKSFLLSVRYSDAPQDFKLEEQKVEVYTGGSWRPLPPPKP</sequence>
<proteinExistence type="inferred from homology"/>
<comment type="similarity">
    <text evidence="5">Belongs to the SAT4 family.</text>
</comment>
<feature type="domain" description="Rhodopsin" evidence="7">
    <location>
        <begin position="59"/>
        <end position="307"/>
    </location>
</feature>
<keyword evidence="3 6" id="KW-1133">Transmembrane helix</keyword>
<accession>A0A6G1GW46</accession>
<evidence type="ECO:0000256" key="3">
    <source>
        <dbReference type="ARBA" id="ARBA00022989"/>
    </source>
</evidence>
<feature type="transmembrane region" description="Helical" evidence="6">
    <location>
        <begin position="242"/>
        <end position="263"/>
    </location>
</feature>
<name>A0A6G1GW46_9PEZI</name>
<evidence type="ECO:0000313" key="8">
    <source>
        <dbReference type="EMBL" id="KAF1985032.1"/>
    </source>
</evidence>
<evidence type="ECO:0000256" key="6">
    <source>
        <dbReference type="SAM" id="Phobius"/>
    </source>
</evidence>
<feature type="transmembrane region" description="Helical" evidence="6">
    <location>
        <begin position="154"/>
        <end position="177"/>
    </location>
</feature>
<evidence type="ECO:0000313" key="9">
    <source>
        <dbReference type="Proteomes" id="UP000800041"/>
    </source>
</evidence>
<evidence type="ECO:0000256" key="4">
    <source>
        <dbReference type="ARBA" id="ARBA00023136"/>
    </source>
</evidence>
<reference evidence="8" key="1">
    <citation type="journal article" date="2020" name="Stud. Mycol.">
        <title>101 Dothideomycetes genomes: a test case for predicting lifestyles and emergence of pathogens.</title>
        <authorList>
            <person name="Haridas S."/>
            <person name="Albert R."/>
            <person name="Binder M."/>
            <person name="Bloem J."/>
            <person name="Labutti K."/>
            <person name="Salamov A."/>
            <person name="Andreopoulos B."/>
            <person name="Baker S."/>
            <person name="Barry K."/>
            <person name="Bills G."/>
            <person name="Bluhm B."/>
            <person name="Cannon C."/>
            <person name="Castanera R."/>
            <person name="Culley D."/>
            <person name="Daum C."/>
            <person name="Ezra D."/>
            <person name="Gonzalez J."/>
            <person name="Henrissat B."/>
            <person name="Kuo A."/>
            <person name="Liang C."/>
            <person name="Lipzen A."/>
            <person name="Lutzoni F."/>
            <person name="Magnuson J."/>
            <person name="Mondo S."/>
            <person name="Nolan M."/>
            <person name="Ohm R."/>
            <person name="Pangilinan J."/>
            <person name="Park H.-J."/>
            <person name="Ramirez L."/>
            <person name="Alfaro M."/>
            <person name="Sun H."/>
            <person name="Tritt A."/>
            <person name="Yoshinaga Y."/>
            <person name="Zwiers L.-H."/>
            <person name="Turgeon B."/>
            <person name="Goodwin S."/>
            <person name="Spatafora J."/>
            <person name="Crous P."/>
            <person name="Grigoriev I."/>
        </authorList>
    </citation>
    <scope>NUCLEOTIDE SEQUENCE</scope>
    <source>
        <strain evidence="8">CBS 113979</strain>
    </source>
</reference>
<keyword evidence="4 6" id="KW-0472">Membrane</keyword>
<dbReference type="InterPro" id="IPR049326">
    <property type="entry name" value="Rhodopsin_dom_fungi"/>
</dbReference>
<dbReference type="Proteomes" id="UP000800041">
    <property type="component" value="Unassembled WGS sequence"/>
</dbReference>
<dbReference type="GO" id="GO:0016020">
    <property type="term" value="C:membrane"/>
    <property type="evidence" value="ECO:0007669"/>
    <property type="project" value="UniProtKB-SubCell"/>
</dbReference>
<dbReference type="AlphaFoldDB" id="A0A6G1GW46"/>
<dbReference type="EMBL" id="ML977164">
    <property type="protein sequence ID" value="KAF1985032.1"/>
    <property type="molecule type" value="Genomic_DNA"/>
</dbReference>
<evidence type="ECO:0000256" key="2">
    <source>
        <dbReference type="ARBA" id="ARBA00022692"/>
    </source>
</evidence>
<protein>
    <recommendedName>
        <fullName evidence="7">Rhodopsin domain-containing protein</fullName>
    </recommendedName>
</protein>